<dbReference type="EMBL" id="NQWI01000128">
    <property type="protein sequence ID" value="PDW01554.1"/>
    <property type="molecule type" value="Genomic_DNA"/>
</dbReference>
<feature type="transmembrane region" description="Helical" evidence="1">
    <location>
        <begin position="280"/>
        <end position="302"/>
    </location>
</feature>
<dbReference type="AlphaFoldDB" id="A0A2A6REK6"/>
<sequence length="318" mass="34105">MPYLTPHLTHPETAWLIYAVMPALAILGFMVITILLRPRIATLIVMARTRQAHQTLQHIPAAERPDPALLWAPETIPASTLAGWGLGITTIIAGVLVLLAPLGLALVLGAPLAALAIAVISVDARNRYINALDRDLTGAVGRLGALLRAGTGMRPALERICADMPTGPLRDEWQFLLTRQGMPLSGGGIATPQQVVLALADQTPSQRHATFLNHLGASVGQPQEVLAKRCEAAYSALQLSERRRDEAQTELAQMRYSGVAIGLAGIFMAIYLIWTQWERFIFAYSSSLGAIVGTVVVMALALPIVGGTLLAQVEDSDY</sequence>
<name>A0A2A6REK6_9CHLR</name>
<keyword evidence="1" id="KW-1133">Transmembrane helix</keyword>
<protein>
    <recommendedName>
        <fullName evidence="4">Type II secretion system protein GspF domain-containing protein</fullName>
    </recommendedName>
</protein>
<evidence type="ECO:0000256" key="1">
    <source>
        <dbReference type="SAM" id="Phobius"/>
    </source>
</evidence>
<dbReference type="RefSeq" id="WP_097645580.1">
    <property type="nucleotide sequence ID" value="NZ_NQWI01000128.1"/>
</dbReference>
<proteinExistence type="predicted"/>
<evidence type="ECO:0000313" key="2">
    <source>
        <dbReference type="EMBL" id="PDW01554.1"/>
    </source>
</evidence>
<feature type="transmembrane region" description="Helical" evidence="1">
    <location>
        <begin position="256"/>
        <end position="274"/>
    </location>
</feature>
<keyword evidence="1" id="KW-0812">Transmembrane</keyword>
<dbReference type="OrthoDB" id="153851at2"/>
<accession>A0A2A6REK6</accession>
<evidence type="ECO:0008006" key="4">
    <source>
        <dbReference type="Google" id="ProtNLM"/>
    </source>
</evidence>
<gene>
    <name evidence="2" type="ORF">CJ255_18515</name>
</gene>
<feature type="transmembrane region" description="Helical" evidence="1">
    <location>
        <begin position="15"/>
        <end position="36"/>
    </location>
</feature>
<reference evidence="3" key="1">
    <citation type="submission" date="2017-08" db="EMBL/GenBank/DDBJ databases">
        <authorList>
            <person name="Grouzdev D.S."/>
            <person name="Gaisin V.A."/>
            <person name="Rysina M.S."/>
            <person name="Gorlenko V.M."/>
        </authorList>
    </citation>
    <scope>NUCLEOTIDE SEQUENCE [LARGE SCALE GENOMIC DNA]</scope>
    <source>
        <strain evidence="3">Kir15-3F</strain>
    </source>
</reference>
<keyword evidence="1" id="KW-0472">Membrane</keyword>
<feature type="transmembrane region" description="Helical" evidence="1">
    <location>
        <begin position="81"/>
        <end position="100"/>
    </location>
</feature>
<evidence type="ECO:0000313" key="3">
    <source>
        <dbReference type="Proteomes" id="UP000220527"/>
    </source>
</evidence>
<keyword evidence="3" id="KW-1185">Reference proteome</keyword>
<organism evidence="2 3">
    <name type="scientific">Candidatus Viridilinea mediisalina</name>
    <dbReference type="NCBI Taxonomy" id="2024553"/>
    <lineage>
        <taxon>Bacteria</taxon>
        <taxon>Bacillati</taxon>
        <taxon>Chloroflexota</taxon>
        <taxon>Chloroflexia</taxon>
        <taxon>Chloroflexales</taxon>
        <taxon>Chloroflexineae</taxon>
        <taxon>Oscillochloridaceae</taxon>
        <taxon>Candidatus Viridilinea</taxon>
    </lineage>
</organism>
<comment type="caution">
    <text evidence="2">The sequence shown here is derived from an EMBL/GenBank/DDBJ whole genome shotgun (WGS) entry which is preliminary data.</text>
</comment>
<dbReference type="Proteomes" id="UP000220527">
    <property type="component" value="Unassembled WGS sequence"/>
</dbReference>
<feature type="transmembrane region" description="Helical" evidence="1">
    <location>
        <begin position="106"/>
        <end position="124"/>
    </location>
</feature>